<sequence length="179" mass="20790">MTAKVRRLYRRLVAEDVVPRPWSMDEFRRRVDRFRGRTVHLIHQPAEFWVDGVGCCGLYAMTIATADLDIMIIRDDGPPVWREQCIGHEYGHLLLNHTPRGMISDAQIRRLFGDDLFTDPAVVRDLLTHTRADLSIDIEREAELFAEMLAFTPDHAADDRTGLRMRYGFAARPRRGRWS</sequence>
<reference evidence="1 2" key="1">
    <citation type="journal article" date="2019" name="ACS Chem. Biol.">
        <title>Identification and Mobilization of a Cryptic Antibiotic Biosynthesis Gene Locus from a Human-Pathogenic Nocardia Isolate.</title>
        <authorList>
            <person name="Herisse M."/>
            <person name="Ishida K."/>
            <person name="Porter J.L."/>
            <person name="Howden B."/>
            <person name="Hertweck C."/>
            <person name="Stinear T.P."/>
            <person name="Pidot S.J."/>
        </authorList>
    </citation>
    <scope>NUCLEOTIDE SEQUENCE [LARGE SCALE GENOMIC DNA]</scope>
    <source>
        <strain evidence="1 2">AUSMDU00012715</strain>
    </source>
</reference>
<protein>
    <recommendedName>
        <fullName evidence="3">IrrE N-terminal-like domain-containing protein</fullName>
    </recommendedName>
</protein>
<organism evidence="1 2">
    <name type="scientific">Nocardia terpenica</name>
    <dbReference type="NCBI Taxonomy" id="455432"/>
    <lineage>
        <taxon>Bacteria</taxon>
        <taxon>Bacillati</taxon>
        <taxon>Actinomycetota</taxon>
        <taxon>Actinomycetes</taxon>
        <taxon>Mycobacteriales</taxon>
        <taxon>Nocardiaceae</taxon>
        <taxon>Nocardia</taxon>
    </lineage>
</organism>
<gene>
    <name evidence="1" type="ORF">F6W96_22200</name>
</gene>
<name>A0A6G9Z6H1_9NOCA</name>
<dbReference type="RefSeq" id="WP_167487938.1">
    <property type="nucleotide sequence ID" value="NZ_CP046173.1"/>
</dbReference>
<dbReference type="Proteomes" id="UP000500953">
    <property type="component" value="Chromosome"/>
</dbReference>
<evidence type="ECO:0008006" key="3">
    <source>
        <dbReference type="Google" id="ProtNLM"/>
    </source>
</evidence>
<evidence type="ECO:0000313" key="2">
    <source>
        <dbReference type="Proteomes" id="UP000500953"/>
    </source>
</evidence>
<proteinExistence type="predicted"/>
<dbReference type="EMBL" id="CP046173">
    <property type="protein sequence ID" value="QIS20603.1"/>
    <property type="molecule type" value="Genomic_DNA"/>
</dbReference>
<accession>A0A6G9Z6H1</accession>
<evidence type="ECO:0000313" key="1">
    <source>
        <dbReference type="EMBL" id="QIS20603.1"/>
    </source>
</evidence>
<dbReference type="AlphaFoldDB" id="A0A6G9Z6H1"/>